<dbReference type="PANTHER" id="PTHR39321">
    <property type="entry name" value="NICOTINATE-NUCLEOTIDE ADENYLYLTRANSFERASE-RELATED"/>
    <property type="match status" value="1"/>
</dbReference>
<evidence type="ECO:0000256" key="1">
    <source>
        <dbReference type="ARBA" id="ARBA00002324"/>
    </source>
</evidence>
<evidence type="ECO:0000313" key="13">
    <source>
        <dbReference type="Proteomes" id="UP000176791"/>
    </source>
</evidence>
<dbReference type="GO" id="GO:0009435">
    <property type="term" value="P:NAD+ biosynthetic process"/>
    <property type="evidence" value="ECO:0007669"/>
    <property type="project" value="UniProtKB-UniRule"/>
</dbReference>
<evidence type="ECO:0000256" key="5">
    <source>
        <dbReference type="ARBA" id="ARBA00022695"/>
    </source>
</evidence>
<dbReference type="UniPathway" id="UPA00253">
    <property type="reaction ID" value="UER00332"/>
</dbReference>
<feature type="domain" description="Cytidyltransferase-like" evidence="11">
    <location>
        <begin position="5"/>
        <end position="166"/>
    </location>
</feature>
<dbReference type="EMBL" id="MEZN01000021">
    <property type="protein sequence ID" value="OGD56192.1"/>
    <property type="molecule type" value="Genomic_DNA"/>
</dbReference>
<dbReference type="InterPro" id="IPR014729">
    <property type="entry name" value="Rossmann-like_a/b/a_fold"/>
</dbReference>
<keyword evidence="4 10" id="KW-0808">Transferase</keyword>
<protein>
    <recommendedName>
        <fullName evidence="10">Probable nicotinate-nucleotide adenylyltransferase</fullName>
        <ecNumber evidence="10">2.7.7.18</ecNumber>
    </recommendedName>
    <alternativeName>
        <fullName evidence="10">Deamido-NAD(+) diphosphorylase</fullName>
    </alternativeName>
    <alternativeName>
        <fullName evidence="10">Deamido-NAD(+) pyrophosphorylase</fullName>
    </alternativeName>
    <alternativeName>
        <fullName evidence="10">Nicotinate mononucleotide adenylyltransferase</fullName>
        <shortName evidence="10">NaMN adenylyltransferase</shortName>
    </alternativeName>
</protein>
<gene>
    <name evidence="10" type="primary">nadD</name>
    <name evidence="12" type="ORF">A3E73_00875</name>
</gene>
<keyword evidence="8 10" id="KW-0520">NAD</keyword>
<comment type="caution">
    <text evidence="12">The sequence shown here is derived from an EMBL/GenBank/DDBJ whole genome shotgun (WGS) entry which is preliminary data.</text>
</comment>
<dbReference type="InterPro" id="IPR005248">
    <property type="entry name" value="NadD/NMNAT"/>
</dbReference>
<dbReference type="CDD" id="cd02165">
    <property type="entry name" value="NMNAT"/>
    <property type="match status" value="1"/>
</dbReference>
<evidence type="ECO:0000259" key="11">
    <source>
        <dbReference type="Pfam" id="PF01467"/>
    </source>
</evidence>
<evidence type="ECO:0000256" key="7">
    <source>
        <dbReference type="ARBA" id="ARBA00022840"/>
    </source>
</evidence>
<accession>A0A1F5DM27</accession>
<evidence type="ECO:0000313" key="12">
    <source>
        <dbReference type="EMBL" id="OGD56192.1"/>
    </source>
</evidence>
<comment type="similarity">
    <text evidence="10">Belongs to the NadD family.</text>
</comment>
<dbReference type="GO" id="GO:0004515">
    <property type="term" value="F:nicotinate-nucleotide adenylyltransferase activity"/>
    <property type="evidence" value="ECO:0007669"/>
    <property type="project" value="UniProtKB-UniRule"/>
</dbReference>
<dbReference type="NCBIfam" id="TIGR00482">
    <property type="entry name" value="nicotinate (nicotinamide) nucleotide adenylyltransferase"/>
    <property type="match status" value="1"/>
</dbReference>
<comment type="pathway">
    <text evidence="2 10">Cofactor biosynthesis; NAD(+) biosynthesis; deamido-NAD(+) from nicotinate D-ribonucleotide: step 1/1.</text>
</comment>
<keyword evidence="7 10" id="KW-0067">ATP-binding</keyword>
<dbReference type="GO" id="GO:0005524">
    <property type="term" value="F:ATP binding"/>
    <property type="evidence" value="ECO:0007669"/>
    <property type="project" value="UniProtKB-KW"/>
</dbReference>
<comment type="catalytic activity">
    <reaction evidence="9 10">
        <text>nicotinate beta-D-ribonucleotide + ATP + H(+) = deamido-NAD(+) + diphosphate</text>
        <dbReference type="Rhea" id="RHEA:22860"/>
        <dbReference type="ChEBI" id="CHEBI:15378"/>
        <dbReference type="ChEBI" id="CHEBI:30616"/>
        <dbReference type="ChEBI" id="CHEBI:33019"/>
        <dbReference type="ChEBI" id="CHEBI:57502"/>
        <dbReference type="ChEBI" id="CHEBI:58437"/>
        <dbReference type="EC" id="2.7.7.18"/>
    </reaction>
</comment>
<dbReference type="HAMAP" id="MF_00244">
    <property type="entry name" value="NaMN_adenylyltr"/>
    <property type="match status" value="1"/>
</dbReference>
<name>A0A1F5DM27_9BACT</name>
<dbReference type="STRING" id="1797460.A3E73_00875"/>
<keyword evidence="5 10" id="KW-0548">Nucleotidyltransferase</keyword>
<keyword evidence="3 10" id="KW-0662">Pyridine nucleotide biosynthesis</keyword>
<dbReference type="Proteomes" id="UP000176791">
    <property type="component" value="Unassembled WGS sequence"/>
</dbReference>
<organism evidence="12 13">
    <name type="scientific">Candidatus Beckwithbacteria bacterium RIFCSPHIGHO2_12_FULL_47_17</name>
    <dbReference type="NCBI Taxonomy" id="1797460"/>
    <lineage>
        <taxon>Bacteria</taxon>
        <taxon>Candidatus Beckwithiibacteriota</taxon>
    </lineage>
</organism>
<evidence type="ECO:0000256" key="8">
    <source>
        <dbReference type="ARBA" id="ARBA00023027"/>
    </source>
</evidence>
<evidence type="ECO:0000256" key="2">
    <source>
        <dbReference type="ARBA" id="ARBA00005019"/>
    </source>
</evidence>
<dbReference type="SUPFAM" id="SSF52374">
    <property type="entry name" value="Nucleotidylyl transferase"/>
    <property type="match status" value="1"/>
</dbReference>
<keyword evidence="6 10" id="KW-0547">Nucleotide-binding</keyword>
<reference evidence="12 13" key="1">
    <citation type="journal article" date="2016" name="Nat. Commun.">
        <title>Thousands of microbial genomes shed light on interconnected biogeochemical processes in an aquifer system.</title>
        <authorList>
            <person name="Anantharaman K."/>
            <person name="Brown C.T."/>
            <person name="Hug L.A."/>
            <person name="Sharon I."/>
            <person name="Castelle C.J."/>
            <person name="Probst A.J."/>
            <person name="Thomas B.C."/>
            <person name="Singh A."/>
            <person name="Wilkins M.J."/>
            <person name="Karaoz U."/>
            <person name="Brodie E.L."/>
            <person name="Williams K.H."/>
            <person name="Hubbard S.S."/>
            <person name="Banfield J.F."/>
        </authorList>
    </citation>
    <scope>NUCLEOTIDE SEQUENCE [LARGE SCALE GENOMIC DNA]</scope>
</reference>
<dbReference type="PANTHER" id="PTHR39321:SF3">
    <property type="entry name" value="PHOSPHOPANTETHEINE ADENYLYLTRANSFERASE"/>
    <property type="match status" value="1"/>
</dbReference>
<dbReference type="InterPro" id="IPR004821">
    <property type="entry name" value="Cyt_trans-like"/>
</dbReference>
<comment type="function">
    <text evidence="1 10">Catalyzes the reversible adenylation of nicotinate mononucleotide (NaMN) to nicotinic acid adenine dinucleotide (NaAD).</text>
</comment>
<evidence type="ECO:0000256" key="3">
    <source>
        <dbReference type="ARBA" id="ARBA00022642"/>
    </source>
</evidence>
<dbReference type="EC" id="2.7.7.18" evidence="10"/>
<dbReference type="Pfam" id="PF01467">
    <property type="entry name" value="CTP_transf_like"/>
    <property type="match status" value="1"/>
</dbReference>
<evidence type="ECO:0000256" key="6">
    <source>
        <dbReference type="ARBA" id="ARBA00022741"/>
    </source>
</evidence>
<evidence type="ECO:0000256" key="9">
    <source>
        <dbReference type="ARBA" id="ARBA00048721"/>
    </source>
</evidence>
<sequence>MNITLFGGSFNPPTLGHQIVLEQIFKLKLIPKLDQIWLLPEYQHSFAKNSSLVDVWHRLKMTKFLLRPQVKISTVCLDQKMSGNTIDHVTYLREKYPRHRFSFLMGSDNLKTFDLWPKWQRLLKLMTFYIYPRRGFAFKPLYPGMKPLTHPQQAITNIASTMVREKIRSGKNWEDLVPAKVADYIRQKRLFLVA</sequence>
<evidence type="ECO:0000256" key="4">
    <source>
        <dbReference type="ARBA" id="ARBA00022679"/>
    </source>
</evidence>
<dbReference type="Gene3D" id="3.40.50.620">
    <property type="entry name" value="HUPs"/>
    <property type="match status" value="1"/>
</dbReference>
<evidence type="ECO:0000256" key="10">
    <source>
        <dbReference type="HAMAP-Rule" id="MF_00244"/>
    </source>
</evidence>
<dbReference type="AlphaFoldDB" id="A0A1F5DM27"/>
<proteinExistence type="inferred from homology"/>